<keyword evidence="4" id="KW-1185">Reference proteome</keyword>
<keyword evidence="1" id="KW-0812">Transmembrane</keyword>
<evidence type="ECO:0000313" key="3">
    <source>
        <dbReference type="EMBL" id="TGY87651.1"/>
    </source>
</evidence>
<evidence type="ECO:0000259" key="2">
    <source>
        <dbReference type="Pfam" id="PF19029"/>
    </source>
</evidence>
<reference evidence="3 4" key="1">
    <citation type="journal article" date="2017" name="Int. J. Syst. Evol. Microbiol.">
        <title>Marinicauda algicola sp. nov., isolated from a marine red alga Rhodosorus marinus.</title>
        <authorList>
            <person name="Jeong S.E."/>
            <person name="Jeon S.H."/>
            <person name="Chun B.H."/>
            <person name="Kim D.W."/>
            <person name="Jeon C.O."/>
        </authorList>
    </citation>
    <scope>NUCLEOTIDE SEQUENCE [LARGE SCALE GENOMIC DNA]</scope>
    <source>
        <strain evidence="3 4">JCM 31718</strain>
    </source>
</reference>
<evidence type="ECO:0000256" key="1">
    <source>
        <dbReference type="SAM" id="Phobius"/>
    </source>
</evidence>
<dbReference type="OrthoDB" id="7631965at2"/>
<sequence length="95" mass="10270">MATRQTASNDVEISAVKDDIAALRKDVDKLVGDLSKIAEQETEKGIKRTRKAASQAQDEIESYGSDVRDYIRDNPLSACGAALGVGFIAALLMRK</sequence>
<dbReference type="RefSeq" id="WP_135997256.1">
    <property type="nucleotide sequence ID" value="NZ_CP071057.1"/>
</dbReference>
<keyword evidence="1" id="KW-1133">Transmembrane helix</keyword>
<keyword evidence="1" id="KW-0472">Membrane</keyword>
<proteinExistence type="predicted"/>
<gene>
    <name evidence="3" type="ORF">E5163_14560</name>
</gene>
<dbReference type="EMBL" id="SRXW01000005">
    <property type="protein sequence ID" value="TGY87651.1"/>
    <property type="molecule type" value="Genomic_DNA"/>
</dbReference>
<accession>A0A4S2GXR3</accession>
<feature type="domain" description="DUF883" evidence="2">
    <location>
        <begin position="68"/>
        <end position="93"/>
    </location>
</feature>
<dbReference type="Pfam" id="PF19029">
    <property type="entry name" value="DUF883_C"/>
    <property type="match status" value="1"/>
</dbReference>
<dbReference type="Proteomes" id="UP000308054">
    <property type="component" value="Unassembled WGS sequence"/>
</dbReference>
<dbReference type="InterPro" id="IPR043605">
    <property type="entry name" value="DUF883_C"/>
</dbReference>
<protein>
    <submittedName>
        <fullName evidence="3">DUF883 family protein</fullName>
    </submittedName>
</protein>
<dbReference type="AlphaFoldDB" id="A0A4S2GXR3"/>
<evidence type="ECO:0000313" key="4">
    <source>
        <dbReference type="Proteomes" id="UP000308054"/>
    </source>
</evidence>
<name>A0A4S2GXR3_9PROT</name>
<feature type="transmembrane region" description="Helical" evidence="1">
    <location>
        <begin position="75"/>
        <end position="93"/>
    </location>
</feature>
<comment type="caution">
    <text evidence="3">The sequence shown here is derived from an EMBL/GenBank/DDBJ whole genome shotgun (WGS) entry which is preliminary data.</text>
</comment>
<organism evidence="3 4">
    <name type="scientific">Marinicauda algicola</name>
    <dbReference type="NCBI Taxonomy" id="2029849"/>
    <lineage>
        <taxon>Bacteria</taxon>
        <taxon>Pseudomonadati</taxon>
        <taxon>Pseudomonadota</taxon>
        <taxon>Alphaproteobacteria</taxon>
        <taxon>Maricaulales</taxon>
        <taxon>Maricaulaceae</taxon>
        <taxon>Marinicauda</taxon>
    </lineage>
</organism>